<keyword evidence="7" id="KW-0675">Receptor</keyword>
<keyword evidence="6 11" id="KW-0472">Membrane</keyword>
<feature type="transmembrane region" description="Helical" evidence="11">
    <location>
        <begin position="141"/>
        <end position="162"/>
    </location>
</feature>
<evidence type="ECO:0000259" key="12">
    <source>
        <dbReference type="PROSITE" id="PS50259"/>
    </source>
</evidence>
<feature type="transmembrane region" description="Helical" evidence="11">
    <location>
        <begin position="60"/>
        <end position="82"/>
    </location>
</feature>
<feature type="transmembrane region" description="Helical" evidence="11">
    <location>
        <begin position="263"/>
        <end position="285"/>
    </location>
</feature>
<dbReference type="Proteomes" id="UP000694545">
    <property type="component" value="Unplaced"/>
</dbReference>
<evidence type="ECO:0000256" key="10">
    <source>
        <dbReference type="SAM" id="Coils"/>
    </source>
</evidence>
<proteinExistence type="inferred from homology"/>
<evidence type="ECO:0000313" key="13">
    <source>
        <dbReference type="Ensembl" id="ENSVKKP00000011759.1"/>
    </source>
</evidence>
<evidence type="ECO:0000256" key="4">
    <source>
        <dbReference type="ARBA" id="ARBA00022989"/>
    </source>
</evidence>
<sequence length="766" mass="85299">MACIPSAHASSKLLNSSSFSAALLGTVWVFLTGGILLSFFFLIFTIHFRKNRIVKMSSPNLNIVTLLGSGLTYCSAFLFGIEKQNSLTRSSMEILVQARVCLLCIGVTLTFGPILGKSWRLYKVFTQQVPDKRVIIKDFQLLLIVSMFVLVDITLLLAWIFLDPVQCLQSLNVDLKVTEKGLICTVSQGYFCMSLYSDLWHILFLGFKGSLLMYGAYLAGLTDDLSCPPVNQSLTLIVGIVIIFLSTGITLVVNRFFHMWHNLVLGFTSGGIFVCTSAINCLIFIPQVRQWKAFKKADISNMTKYFANSSKNFHSTMYSDEEIYQLLGEKNSMMQQLAKKDTAIASLQEQVNNANAKLMILMAIEGNCQAVDSSSPPPPHAMQAHCTANCSSIAAENSSRNPCAAGPELKPWQYSKCSTSQYREGWFSKKDCLDHLEWTKQQNIPEECTSECRIVNECKIDNDSSVKHSQNQWLSQYTTSLHMGTQPDSLRQSFSALNGEAKQTCTSPTNQKQLSGICYVNSEKFEELLQESSMNCSFLAKTPSRGPEQDADHEIHIVGQPQEILANFMKLSPYKTRQEKSIPLHSTSMAPSSWCNGNKTSSRTQEYCRDLTEFSWTAASKPKDGSCLPSLSSVALKKTLHCEAANWSRLSHSRGLLDEMEDCVSTFYPSHSSCHREQGFLTHTDLDPLPSEHLDTDSESSSSCGMPHCHHRQWCELCHSSLSSSTDSCTTGADPQPGMAAEHCVEFRSKSQPIVNFSEDLEPTYV</sequence>
<dbReference type="InterPro" id="IPR041946">
    <property type="entry name" value="GPR156_7TM"/>
</dbReference>
<keyword evidence="3 11" id="KW-0812">Transmembrane</keyword>
<dbReference type="CDD" id="cd15292">
    <property type="entry name" value="7tmC_GPR156"/>
    <property type="match status" value="1"/>
</dbReference>
<dbReference type="GO" id="GO:0004965">
    <property type="term" value="F:G protein-coupled GABA receptor activity"/>
    <property type="evidence" value="ECO:0007669"/>
    <property type="project" value="InterPro"/>
</dbReference>
<feature type="transmembrane region" description="Helical" evidence="11">
    <location>
        <begin position="94"/>
        <end position="115"/>
    </location>
</feature>
<dbReference type="PANTHER" id="PTHR10519:SF20">
    <property type="entry name" value="G-PROTEIN COUPLED RECEPTOR 156-RELATED"/>
    <property type="match status" value="1"/>
</dbReference>
<comment type="similarity">
    <text evidence="2">Belongs to the G-protein coupled receptor 3 family. GABA-B receptor subfamily.</text>
</comment>
<keyword evidence="9" id="KW-0807">Transducer</keyword>
<dbReference type="OMA" id="NSQYVAG"/>
<evidence type="ECO:0000256" key="9">
    <source>
        <dbReference type="ARBA" id="ARBA00023224"/>
    </source>
</evidence>
<dbReference type="PANTHER" id="PTHR10519">
    <property type="entry name" value="GABA-B RECEPTOR"/>
    <property type="match status" value="1"/>
</dbReference>
<dbReference type="InterPro" id="IPR002455">
    <property type="entry name" value="GPCR3_GABA-B"/>
</dbReference>
<dbReference type="PRINTS" id="PR01176">
    <property type="entry name" value="GABABRECEPTR"/>
</dbReference>
<reference evidence="13" key="2">
    <citation type="submission" date="2025-09" db="UniProtKB">
        <authorList>
            <consortium name="Ensembl"/>
        </authorList>
    </citation>
    <scope>IDENTIFICATION</scope>
</reference>
<dbReference type="GO" id="GO:0038039">
    <property type="term" value="C:G protein-coupled receptor heterodimeric complex"/>
    <property type="evidence" value="ECO:0007669"/>
    <property type="project" value="TreeGrafter"/>
</dbReference>
<evidence type="ECO:0000256" key="1">
    <source>
        <dbReference type="ARBA" id="ARBA00004141"/>
    </source>
</evidence>
<dbReference type="Ensembl" id="ENSVKKT00000012039.1">
    <property type="protein sequence ID" value="ENSVKKP00000011759.1"/>
    <property type="gene ID" value="ENSVKKG00000008184.1"/>
</dbReference>
<protein>
    <submittedName>
        <fullName evidence="13">G protein-coupled receptor 156</fullName>
    </submittedName>
</protein>
<dbReference type="Pfam" id="PF00003">
    <property type="entry name" value="7tm_3"/>
    <property type="match status" value="1"/>
</dbReference>
<dbReference type="AlphaFoldDB" id="A0A8D2KVS8"/>
<evidence type="ECO:0000256" key="8">
    <source>
        <dbReference type="ARBA" id="ARBA00023180"/>
    </source>
</evidence>
<feature type="transmembrane region" description="Helical" evidence="11">
    <location>
        <begin position="21"/>
        <end position="48"/>
    </location>
</feature>
<feature type="transmembrane region" description="Helical" evidence="11">
    <location>
        <begin position="199"/>
        <end position="222"/>
    </location>
</feature>
<evidence type="ECO:0000313" key="14">
    <source>
        <dbReference type="Proteomes" id="UP000694545"/>
    </source>
</evidence>
<feature type="domain" description="G-protein coupled receptors family 3 profile" evidence="12">
    <location>
        <begin position="34"/>
        <end position="288"/>
    </location>
</feature>
<evidence type="ECO:0000256" key="6">
    <source>
        <dbReference type="ARBA" id="ARBA00023136"/>
    </source>
</evidence>
<feature type="coiled-coil region" evidence="10">
    <location>
        <begin position="330"/>
        <end position="364"/>
    </location>
</feature>
<keyword evidence="4 11" id="KW-1133">Transmembrane helix</keyword>
<dbReference type="PROSITE" id="PS50259">
    <property type="entry name" value="G_PROTEIN_RECEP_F3_4"/>
    <property type="match status" value="1"/>
</dbReference>
<keyword evidence="14" id="KW-1185">Reference proteome</keyword>
<feature type="transmembrane region" description="Helical" evidence="11">
    <location>
        <begin position="234"/>
        <end position="257"/>
    </location>
</feature>
<keyword evidence="8" id="KW-0325">Glycoprotein</keyword>
<dbReference type="InterPro" id="IPR017978">
    <property type="entry name" value="GPCR_3_C"/>
</dbReference>
<accession>A0A8D2KVS8</accession>
<evidence type="ECO:0000256" key="2">
    <source>
        <dbReference type="ARBA" id="ARBA00008991"/>
    </source>
</evidence>
<evidence type="ECO:0000256" key="11">
    <source>
        <dbReference type="SAM" id="Phobius"/>
    </source>
</evidence>
<evidence type="ECO:0000256" key="7">
    <source>
        <dbReference type="ARBA" id="ARBA00023170"/>
    </source>
</evidence>
<reference evidence="13" key="1">
    <citation type="submission" date="2025-08" db="UniProtKB">
        <authorList>
            <consortium name="Ensembl"/>
        </authorList>
    </citation>
    <scope>IDENTIFICATION</scope>
</reference>
<name>A0A8D2KVS8_VARKO</name>
<organism evidence="13 14">
    <name type="scientific">Varanus komodoensis</name>
    <name type="common">Komodo dragon</name>
    <dbReference type="NCBI Taxonomy" id="61221"/>
    <lineage>
        <taxon>Eukaryota</taxon>
        <taxon>Metazoa</taxon>
        <taxon>Chordata</taxon>
        <taxon>Craniata</taxon>
        <taxon>Vertebrata</taxon>
        <taxon>Euteleostomi</taxon>
        <taxon>Lepidosauria</taxon>
        <taxon>Squamata</taxon>
        <taxon>Bifurcata</taxon>
        <taxon>Unidentata</taxon>
        <taxon>Episquamata</taxon>
        <taxon>Toxicofera</taxon>
        <taxon>Anguimorpha</taxon>
        <taxon>Paleoanguimorpha</taxon>
        <taxon>Varanoidea</taxon>
        <taxon>Varanidae</taxon>
        <taxon>Varanus</taxon>
    </lineage>
</organism>
<evidence type="ECO:0000256" key="5">
    <source>
        <dbReference type="ARBA" id="ARBA00023040"/>
    </source>
</evidence>
<dbReference type="GO" id="GO:0007214">
    <property type="term" value="P:gamma-aminobutyric acid signaling pathway"/>
    <property type="evidence" value="ECO:0007669"/>
    <property type="project" value="TreeGrafter"/>
</dbReference>
<keyword evidence="10" id="KW-0175">Coiled coil</keyword>
<comment type="subcellular location">
    <subcellularLocation>
        <location evidence="1">Membrane</location>
        <topology evidence="1">Multi-pass membrane protein</topology>
    </subcellularLocation>
</comment>
<evidence type="ECO:0000256" key="3">
    <source>
        <dbReference type="ARBA" id="ARBA00022692"/>
    </source>
</evidence>
<keyword evidence="5" id="KW-0297">G-protein coupled receptor</keyword>